<accession>A0ABZ2U840</accession>
<feature type="transmembrane region" description="Helical" evidence="10">
    <location>
        <begin position="157"/>
        <end position="177"/>
    </location>
</feature>
<dbReference type="RefSeq" id="WP_341266652.1">
    <property type="nucleotide sequence ID" value="NZ_CP146843.1"/>
</dbReference>
<dbReference type="Pfam" id="PF01066">
    <property type="entry name" value="CDP-OH_P_transf"/>
    <property type="match status" value="1"/>
</dbReference>
<dbReference type="Proteomes" id="UP001484199">
    <property type="component" value="Chromosome"/>
</dbReference>
<protein>
    <submittedName>
        <fullName evidence="11">CDP-diacylglycerol--glycerol-3-phosphate 3-phosphatidyltransferase</fullName>
    </submittedName>
</protein>
<evidence type="ECO:0000256" key="8">
    <source>
        <dbReference type="ARBA" id="ARBA00023209"/>
    </source>
</evidence>
<evidence type="ECO:0000256" key="7">
    <source>
        <dbReference type="ARBA" id="ARBA00023136"/>
    </source>
</evidence>
<keyword evidence="4 10" id="KW-0812">Transmembrane</keyword>
<feature type="transmembrane region" description="Helical" evidence="10">
    <location>
        <begin position="43"/>
        <end position="65"/>
    </location>
</feature>
<evidence type="ECO:0000256" key="1">
    <source>
        <dbReference type="ARBA" id="ARBA00004141"/>
    </source>
</evidence>
<evidence type="ECO:0000256" key="5">
    <source>
        <dbReference type="ARBA" id="ARBA00022989"/>
    </source>
</evidence>
<dbReference type="PANTHER" id="PTHR14269:SF62">
    <property type="entry name" value="CDP-DIACYLGLYCEROL--GLYCEROL-3-PHOSPHATE 3-PHOSPHATIDYLTRANSFERASE 1, CHLOROPLASTIC"/>
    <property type="match status" value="1"/>
</dbReference>
<dbReference type="InterPro" id="IPR050324">
    <property type="entry name" value="CDP-alcohol_PTase-I"/>
</dbReference>
<dbReference type="InterPro" id="IPR043130">
    <property type="entry name" value="CDP-OH_PTrfase_TM_dom"/>
</dbReference>
<evidence type="ECO:0000256" key="4">
    <source>
        <dbReference type="ARBA" id="ARBA00022692"/>
    </source>
</evidence>
<evidence type="ECO:0000256" key="3">
    <source>
        <dbReference type="ARBA" id="ARBA00022516"/>
    </source>
</evidence>
<dbReference type="EMBL" id="CP146843">
    <property type="protein sequence ID" value="WYY26243.1"/>
    <property type="molecule type" value="Genomic_DNA"/>
</dbReference>
<dbReference type="Gene3D" id="1.20.120.1760">
    <property type="match status" value="1"/>
</dbReference>
<keyword evidence="5 10" id="KW-1133">Transmembrane helix</keyword>
<proteinExistence type="inferred from homology"/>
<evidence type="ECO:0000256" key="10">
    <source>
        <dbReference type="SAM" id="Phobius"/>
    </source>
</evidence>
<feature type="transmembrane region" description="Helical" evidence="10">
    <location>
        <begin position="12"/>
        <end position="31"/>
    </location>
</feature>
<comment type="subcellular location">
    <subcellularLocation>
        <location evidence="1">Membrane</location>
        <topology evidence="1">Multi-pass membrane protein</topology>
    </subcellularLocation>
</comment>
<dbReference type="InterPro" id="IPR004570">
    <property type="entry name" value="Phosphatidylglycerol_P_synth"/>
</dbReference>
<keyword evidence="12" id="KW-1185">Reference proteome</keyword>
<evidence type="ECO:0000313" key="12">
    <source>
        <dbReference type="Proteomes" id="UP001484199"/>
    </source>
</evidence>
<organism evidence="11 12">
    <name type="scientific">Ash yellows phytoplasma</name>
    <dbReference type="NCBI Taxonomy" id="35780"/>
    <lineage>
        <taxon>Bacteria</taxon>
        <taxon>Bacillati</taxon>
        <taxon>Mycoplasmatota</taxon>
        <taxon>Mollicutes</taxon>
        <taxon>Acholeplasmatales</taxon>
        <taxon>Acholeplasmataceae</taxon>
        <taxon>Candidatus Phytoplasma</taxon>
        <taxon>16SrVII (Ash yellows group)</taxon>
    </lineage>
</organism>
<feature type="transmembrane region" description="Helical" evidence="10">
    <location>
        <begin position="115"/>
        <end position="136"/>
    </location>
</feature>
<dbReference type="PANTHER" id="PTHR14269">
    <property type="entry name" value="CDP-DIACYLGLYCEROL--GLYCEROL-3-PHOSPHATE 3-PHOSPHATIDYLTRANSFERASE-RELATED"/>
    <property type="match status" value="1"/>
</dbReference>
<dbReference type="InterPro" id="IPR000462">
    <property type="entry name" value="CDP-OH_P_trans"/>
</dbReference>
<evidence type="ECO:0000313" key="11">
    <source>
        <dbReference type="EMBL" id="WYY26243.1"/>
    </source>
</evidence>
<name>A0ABZ2U840_ASHYP</name>
<feature type="transmembrane region" description="Helical" evidence="10">
    <location>
        <begin position="183"/>
        <end position="206"/>
    </location>
</feature>
<feature type="transmembrane region" description="Helical" evidence="10">
    <location>
        <begin position="77"/>
        <end position="95"/>
    </location>
</feature>
<evidence type="ECO:0000256" key="2">
    <source>
        <dbReference type="ARBA" id="ARBA00010441"/>
    </source>
</evidence>
<dbReference type="PIRSF" id="PIRSF000847">
    <property type="entry name" value="Phos_ph_gly_syn"/>
    <property type="match status" value="1"/>
</dbReference>
<evidence type="ECO:0000256" key="9">
    <source>
        <dbReference type="ARBA" id="ARBA00023264"/>
    </source>
</evidence>
<keyword evidence="8" id="KW-0594">Phospholipid biosynthesis</keyword>
<gene>
    <name evidence="11" type="primary">pssA</name>
    <name evidence="11" type="ORF">AshY1_00900</name>
</gene>
<comment type="similarity">
    <text evidence="2">Belongs to the CDP-alcohol phosphatidyltransferase class-I family.</text>
</comment>
<evidence type="ECO:0000256" key="6">
    <source>
        <dbReference type="ARBA" id="ARBA00023098"/>
    </source>
</evidence>
<keyword evidence="6" id="KW-0443">Lipid metabolism</keyword>
<reference evidence="11" key="1">
    <citation type="submission" date="2024-03" db="EMBL/GenBank/DDBJ databases">
        <title>The Complete Genome of 'Candidatus Phytoplasma fraxini' AshY1 from the Ash Yellows Group.</title>
        <authorList>
            <person name="Boehm J.W."/>
            <person name="Huettel B."/>
            <person name="Schneider B."/>
            <person name="Kube M."/>
        </authorList>
    </citation>
    <scope>NUCLEOTIDE SEQUENCE [LARGE SCALE GENOMIC DNA]</scope>
    <source>
        <strain evidence="11">AshY1</strain>
    </source>
</reference>
<keyword evidence="9" id="KW-1208">Phospholipid metabolism</keyword>
<keyword evidence="7 10" id="KW-0472">Membrane</keyword>
<keyword evidence="3" id="KW-0444">Lipid biosynthesis</keyword>
<sequence length="216" mass="25324">MKKIIKISANLITLFRIFLVFFMLIFLFNQYKNPETTLLEDKYGIYFILVFLLASFTDFLDGYIAKNFKQQTVFGKFFDPIADKLLVIVSFFYIYRLCHSKQLLYVDDSKNIIEHLVLSVLLINIIRDFLVMGVRLMAFEQKTIITASFLGKLKTSFTFISILFILISRQIPLNAYLQKTTLMTLTVICLIINIFLVILSGAYYIIKNFKFIQKNF</sequence>